<dbReference type="InterPro" id="IPR010045">
    <property type="entry name" value="DeoB"/>
</dbReference>
<organism evidence="5 6">
    <name type="scientific">Myxococcus llanfairpwllgwyngyllgogerychwyrndrobwllllantysiliogogogochensis</name>
    <dbReference type="NCBI Taxonomy" id="2590453"/>
    <lineage>
        <taxon>Bacteria</taxon>
        <taxon>Pseudomonadati</taxon>
        <taxon>Myxococcota</taxon>
        <taxon>Myxococcia</taxon>
        <taxon>Myxococcales</taxon>
        <taxon>Cystobacterineae</taxon>
        <taxon>Myxococcaceae</taxon>
        <taxon>Myxococcus</taxon>
    </lineage>
</organism>
<dbReference type="EMBL" id="VIFM01000400">
    <property type="protein sequence ID" value="TQF09036.1"/>
    <property type="molecule type" value="Genomic_DNA"/>
</dbReference>
<evidence type="ECO:0000256" key="3">
    <source>
        <dbReference type="ARBA" id="ARBA00023211"/>
    </source>
</evidence>
<evidence type="ECO:0000256" key="2">
    <source>
        <dbReference type="ARBA" id="ARBA00022723"/>
    </source>
</evidence>
<evidence type="ECO:0000256" key="1">
    <source>
        <dbReference type="ARBA" id="ARBA00010373"/>
    </source>
</evidence>
<dbReference type="GO" id="GO:0043094">
    <property type="term" value="P:metabolic compound salvage"/>
    <property type="evidence" value="ECO:0007669"/>
    <property type="project" value="InterPro"/>
</dbReference>
<sequence length="311" mass="33140">MRVALLFIDGVGIGRKDPAINPLAHREHLLSFFQDAPGPTLPDGGRCIPVDTTFGVSGRPQSASNQTAILTGDPAPALIGQHVLGYPNAPLRGLLADRSIVKRLLAAGRTATFANAYPAPYLDALGVPRRPTTLPPEFTPTPEARRRMKPSASKLAFAAGPVPLRTLEDARAGDGLTPDITGANARAYGLPAPERTPEEAADIFWRVAAGADFTFFEHYLADEAGHAQDFVAAHAALDTFDAFLRAVVAHRPADARVMVCSDHGNVEDLSTRGHTLHRVPVLYFGPPAPDVEGFTTVADVGRAVLRWLGVE</sequence>
<dbReference type="RefSeq" id="WP_141649098.1">
    <property type="nucleotide sequence ID" value="NZ_VIFM01000400.1"/>
</dbReference>
<dbReference type="OrthoDB" id="9778226at2"/>
<dbReference type="GO" id="GO:0000287">
    <property type="term" value="F:magnesium ion binding"/>
    <property type="evidence" value="ECO:0007669"/>
    <property type="project" value="InterPro"/>
</dbReference>
<dbReference type="PANTHER" id="PTHR21110">
    <property type="entry name" value="PHOSPHOPENTOMUTASE"/>
    <property type="match status" value="1"/>
</dbReference>
<dbReference type="SUPFAM" id="SSF53649">
    <property type="entry name" value="Alkaline phosphatase-like"/>
    <property type="match status" value="1"/>
</dbReference>
<dbReference type="Gene3D" id="3.40.720.10">
    <property type="entry name" value="Alkaline Phosphatase, subunit A"/>
    <property type="match status" value="1"/>
</dbReference>
<keyword evidence="2" id="KW-0479">Metal-binding</keyword>
<proteinExistence type="inferred from homology"/>
<feature type="domain" description="Metalloenzyme" evidence="4">
    <location>
        <begin position="211"/>
        <end position="287"/>
    </location>
</feature>
<reference evidence="5 6" key="1">
    <citation type="submission" date="2019-06" db="EMBL/GenBank/DDBJ databases">
        <authorList>
            <person name="Livingstone P."/>
            <person name="Whitworth D."/>
        </authorList>
    </citation>
    <scope>NUCLEOTIDE SEQUENCE [LARGE SCALE GENOMIC DNA]</scope>
    <source>
        <strain evidence="5 6">AM401</strain>
    </source>
</reference>
<comment type="caution">
    <text evidence="5">The sequence shown here is derived from an EMBL/GenBank/DDBJ whole genome shotgun (WGS) entry which is preliminary data.</text>
</comment>
<dbReference type="GO" id="GO:0009117">
    <property type="term" value="P:nucleotide metabolic process"/>
    <property type="evidence" value="ECO:0007669"/>
    <property type="project" value="InterPro"/>
</dbReference>
<protein>
    <submittedName>
        <fullName evidence="5">Metalloenzyme</fullName>
    </submittedName>
</protein>
<dbReference type="Pfam" id="PF01676">
    <property type="entry name" value="Metalloenzyme"/>
    <property type="match status" value="1"/>
</dbReference>
<accession>A0A540WJ37</accession>
<dbReference type="Proteomes" id="UP000315369">
    <property type="component" value="Unassembled WGS sequence"/>
</dbReference>
<dbReference type="PANTHER" id="PTHR21110:SF0">
    <property type="entry name" value="PHOSPHOPENTOMUTASE"/>
    <property type="match status" value="1"/>
</dbReference>
<dbReference type="AlphaFoldDB" id="A0A540WJ37"/>
<keyword evidence="3" id="KW-0464">Manganese</keyword>
<evidence type="ECO:0000259" key="4">
    <source>
        <dbReference type="Pfam" id="PF01676"/>
    </source>
</evidence>
<dbReference type="GO" id="GO:0005829">
    <property type="term" value="C:cytosol"/>
    <property type="evidence" value="ECO:0007669"/>
    <property type="project" value="TreeGrafter"/>
</dbReference>
<dbReference type="InterPro" id="IPR006124">
    <property type="entry name" value="Metalloenzyme"/>
</dbReference>
<name>A0A540WJ37_9BACT</name>
<keyword evidence="6" id="KW-1185">Reference proteome</keyword>
<evidence type="ECO:0000313" key="6">
    <source>
        <dbReference type="Proteomes" id="UP000315369"/>
    </source>
</evidence>
<dbReference type="GO" id="GO:0008973">
    <property type="term" value="F:phosphopentomutase activity"/>
    <property type="evidence" value="ECO:0007669"/>
    <property type="project" value="InterPro"/>
</dbReference>
<comment type="similarity">
    <text evidence="1">Belongs to the phosphopentomutase family.</text>
</comment>
<evidence type="ECO:0000313" key="5">
    <source>
        <dbReference type="EMBL" id="TQF09036.1"/>
    </source>
</evidence>
<dbReference type="InterPro" id="IPR017850">
    <property type="entry name" value="Alkaline_phosphatase_core_sf"/>
</dbReference>
<gene>
    <name evidence="5" type="ORF">FJV41_46725</name>
</gene>